<dbReference type="CDD" id="cd08297">
    <property type="entry name" value="CAD3"/>
    <property type="match status" value="1"/>
</dbReference>
<evidence type="ECO:0000256" key="1">
    <source>
        <dbReference type="ARBA" id="ARBA00001947"/>
    </source>
</evidence>
<dbReference type="AlphaFoldDB" id="A0A9P8V0W9"/>
<dbReference type="Pfam" id="PF08240">
    <property type="entry name" value="ADH_N"/>
    <property type="match status" value="1"/>
</dbReference>
<dbReference type="Gene3D" id="3.90.180.10">
    <property type="entry name" value="Medium-chain alcohol dehydrogenases, catalytic domain"/>
    <property type="match status" value="1"/>
</dbReference>
<evidence type="ECO:0000256" key="4">
    <source>
        <dbReference type="ARBA" id="ARBA00022833"/>
    </source>
</evidence>
<evidence type="ECO:0000313" key="8">
    <source>
        <dbReference type="EMBL" id="KAH6661802.1"/>
    </source>
</evidence>
<dbReference type="OrthoDB" id="1879366at2759"/>
<keyword evidence="4" id="KW-0862">Zinc</keyword>
<dbReference type="InterPro" id="IPR011032">
    <property type="entry name" value="GroES-like_sf"/>
</dbReference>
<dbReference type="SUPFAM" id="SSF50129">
    <property type="entry name" value="GroES-like"/>
    <property type="match status" value="1"/>
</dbReference>
<dbReference type="GO" id="GO:0046872">
    <property type="term" value="F:metal ion binding"/>
    <property type="evidence" value="ECO:0007669"/>
    <property type="project" value="UniProtKB-KW"/>
</dbReference>
<evidence type="ECO:0000313" key="9">
    <source>
        <dbReference type="Proteomes" id="UP000770015"/>
    </source>
</evidence>
<evidence type="ECO:0000256" key="3">
    <source>
        <dbReference type="ARBA" id="ARBA00022723"/>
    </source>
</evidence>
<dbReference type="GO" id="GO:0004022">
    <property type="term" value="F:alcohol dehydrogenase (NAD+) activity"/>
    <property type="evidence" value="ECO:0007669"/>
    <property type="project" value="TreeGrafter"/>
</dbReference>
<comment type="caution">
    <text evidence="8">The sequence shown here is derived from an EMBL/GenBank/DDBJ whole genome shotgun (WGS) entry which is preliminary data.</text>
</comment>
<protein>
    <recommendedName>
        <fullName evidence="7">Enoyl reductase (ER) domain-containing protein</fullName>
    </recommendedName>
</protein>
<dbReference type="InterPro" id="IPR013154">
    <property type="entry name" value="ADH-like_N"/>
</dbReference>
<dbReference type="InterPro" id="IPR020843">
    <property type="entry name" value="ER"/>
</dbReference>
<keyword evidence="3" id="KW-0479">Metal-binding</keyword>
<dbReference type="GO" id="GO:0005737">
    <property type="term" value="C:cytoplasm"/>
    <property type="evidence" value="ECO:0007669"/>
    <property type="project" value="TreeGrafter"/>
</dbReference>
<dbReference type="PANTHER" id="PTHR42940">
    <property type="entry name" value="ALCOHOL DEHYDROGENASE 1-RELATED"/>
    <property type="match status" value="1"/>
</dbReference>
<dbReference type="PANTHER" id="PTHR42940:SF2">
    <property type="entry name" value="DEHYDROGENASE FAMILY OXIDOREDUCTASE, PUTATIVE (JCVI)-RELATED"/>
    <property type="match status" value="1"/>
</dbReference>
<dbReference type="Proteomes" id="UP000770015">
    <property type="component" value="Unassembled WGS sequence"/>
</dbReference>
<dbReference type="SUPFAM" id="SSF51735">
    <property type="entry name" value="NAD(P)-binding Rossmann-fold domains"/>
    <property type="match status" value="1"/>
</dbReference>
<comment type="cofactor">
    <cofactor evidence="1">
        <name>Zn(2+)</name>
        <dbReference type="ChEBI" id="CHEBI:29105"/>
    </cofactor>
</comment>
<dbReference type="InterPro" id="IPR036291">
    <property type="entry name" value="NAD(P)-bd_dom_sf"/>
</dbReference>
<accession>A0A9P8V0W9</accession>
<dbReference type="FunFam" id="3.40.50.720:FF:000039">
    <property type="entry name" value="Alcohol dehydrogenase AdhP"/>
    <property type="match status" value="1"/>
</dbReference>
<evidence type="ECO:0000256" key="2">
    <source>
        <dbReference type="ARBA" id="ARBA00008072"/>
    </source>
</evidence>
<reference evidence="8" key="1">
    <citation type="journal article" date="2021" name="Nat. Commun.">
        <title>Genetic determinants of endophytism in the Arabidopsis root mycobiome.</title>
        <authorList>
            <person name="Mesny F."/>
            <person name="Miyauchi S."/>
            <person name="Thiergart T."/>
            <person name="Pickel B."/>
            <person name="Atanasova L."/>
            <person name="Karlsson M."/>
            <person name="Huettel B."/>
            <person name="Barry K.W."/>
            <person name="Haridas S."/>
            <person name="Chen C."/>
            <person name="Bauer D."/>
            <person name="Andreopoulos W."/>
            <person name="Pangilinan J."/>
            <person name="LaButti K."/>
            <person name="Riley R."/>
            <person name="Lipzen A."/>
            <person name="Clum A."/>
            <person name="Drula E."/>
            <person name="Henrissat B."/>
            <person name="Kohler A."/>
            <person name="Grigoriev I.V."/>
            <person name="Martin F.M."/>
            <person name="Hacquard S."/>
        </authorList>
    </citation>
    <scope>NUCLEOTIDE SEQUENCE</scope>
    <source>
        <strain evidence="8">MPI-SDFR-AT-0117</strain>
    </source>
</reference>
<feature type="non-terminal residue" evidence="8">
    <location>
        <position position="1"/>
    </location>
</feature>
<keyword evidence="5" id="KW-0560">Oxidoreductase</keyword>
<comment type="similarity">
    <text evidence="2">Belongs to the zinc-containing alcohol dehydrogenase family.</text>
</comment>
<dbReference type="EMBL" id="JAGSXJ010000049">
    <property type="protein sequence ID" value="KAH6661802.1"/>
    <property type="molecule type" value="Genomic_DNA"/>
</dbReference>
<keyword evidence="6" id="KW-0520">NAD</keyword>
<sequence length="331" mass="35544">MTSPEVQTAAWVENPGKDATIELRQIEVPTPGQGEVLVKIEVTGVCHSDHHSIYGTTPMSTNIAGHEGVGNVVSGQWLHRACQECEICKTDYTHCPQQDNSGRNVPGTFQQYCVADAAFVTRIPDQVPSELAAPVLCGGIAVYSALRKANLKPDDYVVLPGAGGGLGHLGVQIAASLGYRVIAIDAADKEEVCVTSGATHFLDFRKSKDLVEDVRRLAGGIGAHAVLCIAGAPSAYDSAIPMLRPCGRLLCVGIPPPDYRLQVNPFEMLVKGLQVIGATVGDRTQMGELMEMMVQGKLKPRVQMYPFEKLEEVMGKLERAEISGRAVLQIQ</sequence>
<evidence type="ECO:0000256" key="6">
    <source>
        <dbReference type="ARBA" id="ARBA00023027"/>
    </source>
</evidence>
<organism evidence="8 9">
    <name type="scientific">Plectosphaerella plurivora</name>
    <dbReference type="NCBI Taxonomy" id="936078"/>
    <lineage>
        <taxon>Eukaryota</taxon>
        <taxon>Fungi</taxon>
        <taxon>Dikarya</taxon>
        <taxon>Ascomycota</taxon>
        <taxon>Pezizomycotina</taxon>
        <taxon>Sordariomycetes</taxon>
        <taxon>Hypocreomycetidae</taxon>
        <taxon>Glomerellales</taxon>
        <taxon>Plectosphaerellaceae</taxon>
        <taxon>Plectosphaerella</taxon>
    </lineage>
</organism>
<dbReference type="Pfam" id="PF00107">
    <property type="entry name" value="ADH_zinc_N"/>
    <property type="match status" value="1"/>
</dbReference>
<feature type="domain" description="Enoyl reductase (ER)" evidence="7">
    <location>
        <begin position="16"/>
        <end position="328"/>
    </location>
</feature>
<dbReference type="InterPro" id="IPR013149">
    <property type="entry name" value="ADH-like_C"/>
</dbReference>
<keyword evidence="9" id="KW-1185">Reference proteome</keyword>
<name>A0A9P8V0W9_9PEZI</name>
<evidence type="ECO:0000259" key="7">
    <source>
        <dbReference type="SMART" id="SM00829"/>
    </source>
</evidence>
<evidence type="ECO:0000256" key="5">
    <source>
        <dbReference type="ARBA" id="ARBA00023002"/>
    </source>
</evidence>
<gene>
    <name evidence="8" type="ORF">F5X68DRAFT_252148</name>
</gene>
<dbReference type="SMART" id="SM00829">
    <property type="entry name" value="PKS_ER"/>
    <property type="match status" value="1"/>
</dbReference>
<proteinExistence type="inferred from homology"/>
<dbReference type="Gene3D" id="3.40.50.720">
    <property type="entry name" value="NAD(P)-binding Rossmann-like Domain"/>
    <property type="match status" value="1"/>
</dbReference>